<evidence type="ECO:0000259" key="4">
    <source>
        <dbReference type="PROSITE" id="PS50011"/>
    </source>
</evidence>
<gene>
    <name evidence="5" type="ORF">RchiOBHm_Chr1g0337731</name>
</gene>
<dbReference type="InterPro" id="IPR000719">
    <property type="entry name" value="Prot_kinase_dom"/>
</dbReference>
<keyword evidence="5" id="KW-0808">Transferase</keyword>
<feature type="chain" id="PRO_5015189267" description="Protein kinase domain-containing protein" evidence="3">
    <location>
        <begin position="19"/>
        <end position="163"/>
    </location>
</feature>
<feature type="domain" description="Protein kinase" evidence="4">
    <location>
        <begin position="89"/>
        <end position="163"/>
    </location>
</feature>
<dbReference type="PANTHER" id="PTHR27006">
    <property type="entry name" value="PROMASTIGOTE SURFACE ANTIGEN PROTEIN PSA"/>
    <property type="match status" value="1"/>
</dbReference>
<dbReference type="InterPro" id="IPR011009">
    <property type="entry name" value="Kinase-like_dom_sf"/>
</dbReference>
<keyword evidence="2" id="KW-0472">Membrane</keyword>
<dbReference type="Pfam" id="PF07714">
    <property type="entry name" value="PK_Tyr_Ser-Thr"/>
    <property type="match status" value="1"/>
</dbReference>
<dbReference type="Gene3D" id="3.30.200.20">
    <property type="entry name" value="Phosphorylase Kinase, domain 1"/>
    <property type="match status" value="1"/>
</dbReference>
<keyword evidence="2" id="KW-1133">Transmembrane helix</keyword>
<dbReference type="PROSITE" id="PS00107">
    <property type="entry name" value="PROTEIN_KINASE_ATP"/>
    <property type="match status" value="1"/>
</dbReference>
<evidence type="ECO:0000313" key="6">
    <source>
        <dbReference type="Proteomes" id="UP000238479"/>
    </source>
</evidence>
<dbReference type="OMA" id="GMAGEYR"/>
<keyword evidence="2" id="KW-0812">Transmembrane</keyword>
<dbReference type="PANTHER" id="PTHR27006:SF570">
    <property type="entry name" value="AUXIN-RESPONSIVE PROTEIN"/>
    <property type="match status" value="1"/>
</dbReference>
<feature type="signal peptide" evidence="3">
    <location>
        <begin position="1"/>
        <end position="18"/>
    </location>
</feature>
<reference evidence="5 6" key="1">
    <citation type="journal article" date="2018" name="Nat. Genet.">
        <title>The Rosa genome provides new insights in the design of modern roses.</title>
        <authorList>
            <person name="Bendahmane M."/>
        </authorList>
    </citation>
    <scope>NUCLEOTIDE SEQUENCE [LARGE SCALE GENOMIC DNA]</scope>
    <source>
        <strain evidence="6">cv. Old Blush</strain>
    </source>
</reference>
<dbReference type="InterPro" id="IPR017441">
    <property type="entry name" value="Protein_kinase_ATP_BS"/>
</dbReference>
<dbReference type="GO" id="GO:0004672">
    <property type="term" value="F:protein kinase activity"/>
    <property type="evidence" value="ECO:0007669"/>
    <property type="project" value="InterPro"/>
</dbReference>
<feature type="binding site" evidence="1">
    <location>
        <position position="116"/>
    </location>
    <ligand>
        <name>ATP</name>
        <dbReference type="ChEBI" id="CHEBI:30616"/>
    </ligand>
</feature>
<keyword evidence="3" id="KW-0732">Signal</keyword>
<name>A0A2P6SD07_ROSCH</name>
<dbReference type="GO" id="GO:0005524">
    <property type="term" value="F:ATP binding"/>
    <property type="evidence" value="ECO:0007669"/>
    <property type="project" value="UniProtKB-UniRule"/>
</dbReference>
<keyword evidence="6" id="KW-1185">Reference proteome</keyword>
<dbReference type="InterPro" id="IPR001245">
    <property type="entry name" value="Ser-Thr/Tyr_kinase_cat_dom"/>
</dbReference>
<comment type="caution">
    <text evidence="5">The sequence shown here is derived from an EMBL/GenBank/DDBJ whole genome shotgun (WGS) entry which is preliminary data.</text>
</comment>
<dbReference type="PROSITE" id="PS50011">
    <property type="entry name" value="PROTEIN_KINASE_DOM"/>
    <property type="match status" value="1"/>
</dbReference>
<proteinExistence type="predicted"/>
<keyword evidence="1" id="KW-0067">ATP-binding</keyword>
<dbReference type="Proteomes" id="UP000238479">
    <property type="component" value="Chromosome 1"/>
</dbReference>
<accession>A0A2P6SD07</accession>
<evidence type="ECO:0000313" key="5">
    <source>
        <dbReference type="EMBL" id="PRQ56561.1"/>
    </source>
</evidence>
<organism evidence="5 6">
    <name type="scientific">Rosa chinensis</name>
    <name type="common">China rose</name>
    <dbReference type="NCBI Taxonomy" id="74649"/>
    <lineage>
        <taxon>Eukaryota</taxon>
        <taxon>Viridiplantae</taxon>
        <taxon>Streptophyta</taxon>
        <taxon>Embryophyta</taxon>
        <taxon>Tracheophyta</taxon>
        <taxon>Spermatophyta</taxon>
        <taxon>Magnoliopsida</taxon>
        <taxon>eudicotyledons</taxon>
        <taxon>Gunneridae</taxon>
        <taxon>Pentapetalae</taxon>
        <taxon>rosids</taxon>
        <taxon>fabids</taxon>
        <taxon>Rosales</taxon>
        <taxon>Rosaceae</taxon>
        <taxon>Rosoideae</taxon>
        <taxon>Rosoideae incertae sedis</taxon>
        <taxon>Rosa</taxon>
    </lineage>
</organism>
<evidence type="ECO:0000256" key="2">
    <source>
        <dbReference type="SAM" id="Phobius"/>
    </source>
</evidence>
<dbReference type="Gramene" id="PRQ56561">
    <property type="protein sequence ID" value="PRQ56561"/>
    <property type="gene ID" value="RchiOBHm_Chr1g0337731"/>
</dbReference>
<evidence type="ECO:0000256" key="1">
    <source>
        <dbReference type="PROSITE-ProRule" id="PRU10141"/>
    </source>
</evidence>
<evidence type="ECO:0000256" key="3">
    <source>
        <dbReference type="SAM" id="SignalP"/>
    </source>
</evidence>
<dbReference type="SUPFAM" id="SSF56112">
    <property type="entry name" value="Protein kinase-like (PK-like)"/>
    <property type="match status" value="1"/>
</dbReference>
<dbReference type="EMBL" id="PDCK01000039">
    <property type="protein sequence ID" value="PRQ56561.1"/>
    <property type="molecule type" value="Genomic_DNA"/>
</dbReference>
<protein>
    <recommendedName>
        <fullName evidence="4">Protein kinase domain-containing protein</fullName>
    </recommendedName>
</protein>
<sequence>MVPAFFLLLSFFSSIVDSLRSSRFSYGSHVITLYIALITVASFNHCFRVVFIGFRLDDGMAGEYRSLKTNIGLEKAVTLKQLKDATRNFGHENEIGRGGFGTVYKAELEGRTVAVKRLSSHSEERISEWKNEFYTLKLMDHQNIVQLMAVYNRKGLQMIIYAK</sequence>
<feature type="transmembrane region" description="Helical" evidence="2">
    <location>
        <begin position="31"/>
        <end position="51"/>
    </location>
</feature>
<keyword evidence="1" id="KW-0547">Nucleotide-binding</keyword>
<dbReference type="AlphaFoldDB" id="A0A2P6SD07"/>